<dbReference type="EMBL" id="JANBVN010000199">
    <property type="protein sequence ID" value="KAJ9133594.1"/>
    <property type="molecule type" value="Genomic_DNA"/>
</dbReference>
<evidence type="ECO:0000259" key="2">
    <source>
        <dbReference type="Pfam" id="PF01636"/>
    </source>
</evidence>
<evidence type="ECO:0000313" key="3">
    <source>
        <dbReference type="EMBL" id="KAJ9133594.1"/>
    </source>
</evidence>
<proteinExistence type="predicted"/>
<evidence type="ECO:0000256" key="1">
    <source>
        <dbReference type="SAM" id="MobiDB-lite"/>
    </source>
</evidence>
<dbReference type="AlphaFoldDB" id="A0AA38R4W2"/>
<name>A0AA38R4W2_9PEZI</name>
<dbReference type="SUPFAM" id="SSF56112">
    <property type="entry name" value="Protein kinase-like (PK-like)"/>
    <property type="match status" value="1"/>
</dbReference>
<keyword evidence="4" id="KW-1185">Reference proteome</keyword>
<dbReference type="Proteomes" id="UP001174691">
    <property type="component" value="Unassembled WGS sequence"/>
</dbReference>
<gene>
    <name evidence="3" type="ORF">NKR19_g9013</name>
</gene>
<dbReference type="InterPro" id="IPR002575">
    <property type="entry name" value="Aminoglycoside_PTrfase"/>
</dbReference>
<dbReference type="Pfam" id="PF01636">
    <property type="entry name" value="APH"/>
    <property type="match status" value="1"/>
</dbReference>
<accession>A0AA38R4W2</accession>
<sequence>MGGDAPDTPQKQVSPPPEDDERASKFTTALGDADTAYSNDAASLGTSSACATPPPDTAADGVVCADPTLNSYLESQAEEFCISCNRDMRRKFLRRLLNASAYNFMLIKKGLNPYKFTFGTRSVDKIHATFFPRLVLHNRQPGPPLIAYLEINDILRKRTGPLGAVLIPWELRPIRLHSLGFVHNDINPANILLDGDENPVIVDFGSCAPIGQGLEGVGRTYQWYDESVNVASPSNDINALGDIQEWLREDGGRK</sequence>
<feature type="region of interest" description="Disordered" evidence="1">
    <location>
        <begin position="1"/>
        <end position="25"/>
    </location>
</feature>
<comment type="caution">
    <text evidence="3">The sequence shown here is derived from an EMBL/GenBank/DDBJ whole genome shotgun (WGS) entry which is preliminary data.</text>
</comment>
<feature type="domain" description="Aminoglycoside phosphotransferase" evidence="2">
    <location>
        <begin position="176"/>
        <end position="207"/>
    </location>
</feature>
<protein>
    <recommendedName>
        <fullName evidence="2">Aminoglycoside phosphotransferase domain-containing protein</fullName>
    </recommendedName>
</protein>
<reference evidence="3" key="1">
    <citation type="submission" date="2022-07" db="EMBL/GenBank/DDBJ databases">
        <title>Fungi with potential for degradation of polypropylene.</title>
        <authorList>
            <person name="Gostincar C."/>
        </authorList>
    </citation>
    <scope>NUCLEOTIDE SEQUENCE</scope>
    <source>
        <strain evidence="3">EXF-13287</strain>
    </source>
</reference>
<dbReference type="InterPro" id="IPR011009">
    <property type="entry name" value="Kinase-like_dom_sf"/>
</dbReference>
<dbReference type="Gene3D" id="1.10.510.10">
    <property type="entry name" value="Transferase(Phosphotransferase) domain 1"/>
    <property type="match status" value="1"/>
</dbReference>
<evidence type="ECO:0000313" key="4">
    <source>
        <dbReference type="Proteomes" id="UP001174691"/>
    </source>
</evidence>
<organism evidence="3 4">
    <name type="scientific">Coniochaeta hoffmannii</name>
    <dbReference type="NCBI Taxonomy" id="91930"/>
    <lineage>
        <taxon>Eukaryota</taxon>
        <taxon>Fungi</taxon>
        <taxon>Dikarya</taxon>
        <taxon>Ascomycota</taxon>
        <taxon>Pezizomycotina</taxon>
        <taxon>Sordariomycetes</taxon>
        <taxon>Sordariomycetidae</taxon>
        <taxon>Coniochaetales</taxon>
        <taxon>Coniochaetaceae</taxon>
        <taxon>Coniochaeta</taxon>
    </lineage>
</organism>